<reference evidence="2 3" key="1">
    <citation type="submission" date="2019-09" db="EMBL/GenBank/DDBJ databases">
        <authorList>
            <person name="Park J.-S."/>
            <person name="Choi H.-J."/>
        </authorList>
    </citation>
    <scope>NUCLEOTIDE SEQUENCE [LARGE SCALE GENOMIC DNA]</scope>
    <source>
        <strain evidence="2 3">176SS1-4</strain>
    </source>
</reference>
<protein>
    <recommendedName>
        <fullName evidence="4">MucR family transcriptional regulator</fullName>
    </recommendedName>
</protein>
<sequence>MKPQGQDRSSAFLVCRECGEKLHLLSRHLKLRHGLTLDDYRRKHSIAHGLQTRSRAYETLRQTAAIPRRA</sequence>
<comment type="similarity">
    <text evidence="1">Belongs to the ros/MucR family.</text>
</comment>
<dbReference type="Gene3D" id="1.10.10.1550">
    <property type="entry name" value="ROS/MUCR transcriptional regulator protein"/>
    <property type="match status" value="1"/>
</dbReference>
<dbReference type="GO" id="GO:0003677">
    <property type="term" value="F:DNA binding"/>
    <property type="evidence" value="ECO:0007669"/>
    <property type="project" value="InterPro"/>
</dbReference>
<dbReference type="AlphaFoldDB" id="A0A5J5GIF0"/>
<evidence type="ECO:0000313" key="2">
    <source>
        <dbReference type="EMBL" id="KAA9007820.1"/>
    </source>
</evidence>
<dbReference type="Pfam" id="PF05443">
    <property type="entry name" value="ROS_MUCR"/>
    <property type="match status" value="1"/>
</dbReference>
<dbReference type="InterPro" id="IPR008807">
    <property type="entry name" value="ROS_MUCR"/>
</dbReference>
<evidence type="ECO:0000256" key="1">
    <source>
        <dbReference type="ARBA" id="ARBA00007031"/>
    </source>
</evidence>
<evidence type="ECO:0008006" key="4">
    <source>
        <dbReference type="Google" id="ProtNLM"/>
    </source>
</evidence>
<proteinExistence type="inferred from homology"/>
<organism evidence="2 3">
    <name type="scientific">Histidinibacterium aquaticum</name>
    <dbReference type="NCBI Taxonomy" id="2613962"/>
    <lineage>
        <taxon>Bacteria</taxon>
        <taxon>Pseudomonadati</taxon>
        <taxon>Pseudomonadota</taxon>
        <taxon>Alphaproteobacteria</taxon>
        <taxon>Rhodobacterales</taxon>
        <taxon>Paracoccaceae</taxon>
        <taxon>Histidinibacterium</taxon>
    </lineage>
</organism>
<dbReference type="EMBL" id="VYQE01000003">
    <property type="protein sequence ID" value="KAA9007820.1"/>
    <property type="molecule type" value="Genomic_DNA"/>
</dbReference>
<accession>A0A5J5GIF0</accession>
<name>A0A5J5GIF0_9RHOB</name>
<keyword evidence="3" id="KW-1185">Reference proteome</keyword>
<dbReference type="InterPro" id="IPR041920">
    <property type="entry name" value="ROS/MUCR_sf"/>
</dbReference>
<dbReference type="RefSeq" id="WP_150445102.1">
    <property type="nucleotide sequence ID" value="NZ_VYQE01000003.1"/>
</dbReference>
<evidence type="ECO:0000313" key="3">
    <source>
        <dbReference type="Proteomes" id="UP000326554"/>
    </source>
</evidence>
<dbReference type="GO" id="GO:0008270">
    <property type="term" value="F:zinc ion binding"/>
    <property type="evidence" value="ECO:0007669"/>
    <property type="project" value="InterPro"/>
</dbReference>
<comment type="caution">
    <text evidence="2">The sequence shown here is derived from an EMBL/GenBank/DDBJ whole genome shotgun (WGS) entry which is preliminary data.</text>
</comment>
<dbReference type="GO" id="GO:0006355">
    <property type="term" value="P:regulation of DNA-templated transcription"/>
    <property type="evidence" value="ECO:0007669"/>
    <property type="project" value="InterPro"/>
</dbReference>
<gene>
    <name evidence="2" type="ORF">F3S47_09850</name>
</gene>
<dbReference type="Proteomes" id="UP000326554">
    <property type="component" value="Unassembled WGS sequence"/>
</dbReference>